<comment type="catalytic activity">
    <reaction evidence="3">
        <text>6-carboxy-5,6,7,8-tetrahydropterin + H(+) = 7-carboxy-7-carbaguanine + NH4(+)</text>
        <dbReference type="Rhea" id="RHEA:27974"/>
        <dbReference type="ChEBI" id="CHEBI:15378"/>
        <dbReference type="ChEBI" id="CHEBI:28938"/>
        <dbReference type="ChEBI" id="CHEBI:61032"/>
        <dbReference type="ChEBI" id="CHEBI:61036"/>
        <dbReference type="EC" id="4.3.99.3"/>
    </reaction>
</comment>
<feature type="binding site" evidence="3">
    <location>
        <position position="26"/>
    </location>
    <ligand>
        <name>substrate</name>
    </ligand>
</feature>
<evidence type="ECO:0000313" key="4">
    <source>
        <dbReference type="EMBL" id="CUV65091.1"/>
    </source>
</evidence>
<dbReference type="PANTHER" id="PTHR42836">
    <property type="entry name" value="7-CARBOXY-7-DEAZAGUANINE SYNTHASE"/>
    <property type="match status" value="1"/>
</dbReference>
<dbReference type="EMBL" id="FAXN01000015">
    <property type="protein sequence ID" value="CUV65091.1"/>
    <property type="molecule type" value="Genomic_DNA"/>
</dbReference>
<dbReference type="InterPro" id="IPR058240">
    <property type="entry name" value="rSAM_sf"/>
</dbReference>
<evidence type="ECO:0000256" key="1">
    <source>
        <dbReference type="ARBA" id="ARBA00022485"/>
    </source>
</evidence>
<comment type="similarity">
    <text evidence="3">Belongs to the radical SAM superfamily. 7-carboxy-7-deazaguanine synthase family.</text>
</comment>
<feature type="binding site" evidence="3">
    <location>
        <position position="53"/>
    </location>
    <ligand>
        <name>Mg(2+)</name>
        <dbReference type="ChEBI" id="CHEBI:18420"/>
    </ligand>
</feature>
<feature type="binding site" evidence="3">
    <location>
        <position position="96"/>
    </location>
    <ligand>
        <name>S-adenosyl-L-methionine</name>
        <dbReference type="ChEBI" id="CHEBI:59789"/>
    </ligand>
</feature>
<feature type="binding site" evidence="3">
    <location>
        <position position="30"/>
    </location>
    <ligand>
        <name>[4Fe-4S] cluster</name>
        <dbReference type="ChEBI" id="CHEBI:49883"/>
        <note>4Fe-4S-S-AdoMet</note>
    </ligand>
</feature>
<keyword evidence="1 3" id="KW-0004">4Fe-4S</keyword>
<reference evidence="4" key="1">
    <citation type="submission" date="2015-11" db="EMBL/GenBank/DDBJ databases">
        <authorList>
            <person name="Zhang Y."/>
            <person name="Guo Z."/>
        </authorList>
    </citation>
    <scope>NUCLEOTIDE SEQUENCE</scope>
    <source>
        <strain evidence="4">BN30871</strain>
    </source>
</reference>
<comment type="cofactor">
    <cofactor evidence="3">
        <name>[4Fe-4S] cluster</name>
        <dbReference type="ChEBI" id="CHEBI:49883"/>
    </cofactor>
    <text evidence="3">Binds 1 [4Fe-4S] cluster. The cluster is coordinated with 3 cysteines and an exchangeable S-adenosyl-L-methionine.</text>
</comment>
<gene>
    <name evidence="3 4" type="primary">queE</name>
    <name evidence="4" type="ORF">BN3087_170044</name>
</gene>
<proteinExistence type="inferred from homology"/>
<dbReference type="GO" id="GO:0000287">
    <property type="term" value="F:magnesium ion binding"/>
    <property type="evidence" value="ECO:0007669"/>
    <property type="project" value="UniProtKB-UniRule"/>
</dbReference>
<dbReference type="Pfam" id="PF13353">
    <property type="entry name" value="Fer4_12"/>
    <property type="match status" value="1"/>
</dbReference>
<dbReference type="UniPathway" id="UPA00391"/>
<keyword evidence="3" id="KW-0671">Queuosine biosynthesis</keyword>
<dbReference type="PANTHER" id="PTHR42836:SF1">
    <property type="entry name" value="7-CARBOXY-7-DEAZAGUANINE SYNTHASE"/>
    <property type="match status" value="1"/>
</dbReference>
<keyword evidence="3" id="KW-0949">S-adenosyl-L-methionine</keyword>
<name>A0A0S4XLC1_9BACT</name>
<keyword evidence="2 3" id="KW-0456">Lyase</keyword>
<comment type="cofactor">
    <cofactor evidence="3">
        <name>Mg(2+)</name>
        <dbReference type="ChEBI" id="CHEBI:18420"/>
    </cofactor>
</comment>
<sequence>MFYLVEEFFSLQGEGRYAGVPSYFLRIGGCNLTCSGFGTKYSCDDIEKVGCDTYFAVDRCFAKEWQSINDATKFINHLEKQFNDIGYKPHVVITGGEPLIYFTDKVFYEIVSWLVSKHIKVTFETNCSIFVDFDKYPIYKECVFSMSIKLSNSNEDKNKRINNKMIESVTINSKESFFKFTIDKKLVETTAFEEINEITKKFINTDIYCMPVGECQKAITKNQKKVFEFCKKYGLFYSDRLHIRVFDKTQGV</sequence>
<keyword evidence="3" id="KW-0411">Iron-sulfur</keyword>
<feature type="binding site" evidence="3">
    <location>
        <position position="51"/>
    </location>
    <ligand>
        <name>[4Fe-4S] cluster</name>
        <dbReference type="ChEBI" id="CHEBI:49883"/>
        <note>4Fe-4S-S-AdoMet</note>
    </ligand>
</feature>
<dbReference type="Gene3D" id="3.20.20.70">
    <property type="entry name" value="Aldolase class I"/>
    <property type="match status" value="1"/>
</dbReference>
<feature type="binding site" evidence="3">
    <location>
        <position position="94"/>
    </location>
    <ligand>
        <name>substrate</name>
    </ligand>
</feature>
<comment type="pathway">
    <text evidence="3">Purine metabolism; 7-cyano-7-deazaguanine biosynthesis.</text>
</comment>
<accession>A0A0S4XLC1</accession>
<keyword evidence="3" id="KW-0460">Magnesium</keyword>
<dbReference type="GO" id="GO:1904047">
    <property type="term" value="F:S-adenosyl-L-methionine binding"/>
    <property type="evidence" value="ECO:0007669"/>
    <property type="project" value="UniProtKB-UniRule"/>
</dbReference>
<comment type="function">
    <text evidence="3">Catalyzes the complex heterocyclic radical-mediated conversion of 6-carboxy-5,6,7,8-tetrahydropterin (CPH4) to 7-carboxy-7-deazaguanine (CDG), a step common to the biosynthetic pathways of all 7-deazapurine-containing compounds.</text>
</comment>
<feature type="binding site" evidence="3">
    <location>
        <begin position="11"/>
        <end position="13"/>
    </location>
    <ligand>
        <name>substrate</name>
    </ligand>
</feature>
<dbReference type="GO" id="GO:0016840">
    <property type="term" value="F:carbon-nitrogen lyase activity"/>
    <property type="evidence" value="ECO:0007669"/>
    <property type="project" value="UniProtKB-UniRule"/>
</dbReference>
<dbReference type="GO" id="GO:0008616">
    <property type="term" value="P:tRNA queuosine(34) biosynthetic process"/>
    <property type="evidence" value="ECO:0007669"/>
    <property type="project" value="UniProtKB-UniRule"/>
</dbReference>
<dbReference type="InterPro" id="IPR024924">
    <property type="entry name" value="7-CO-7-deazaguanine_synth-like"/>
</dbReference>
<dbReference type="GO" id="GO:0051539">
    <property type="term" value="F:4 iron, 4 sulfur cluster binding"/>
    <property type="evidence" value="ECO:0007669"/>
    <property type="project" value="UniProtKB-UniRule"/>
</dbReference>
<dbReference type="EC" id="4.3.99.3" evidence="3"/>
<evidence type="ECO:0000256" key="2">
    <source>
        <dbReference type="ARBA" id="ARBA00023239"/>
    </source>
</evidence>
<comment type="subunit">
    <text evidence="3">Homodimer.</text>
</comment>
<feature type="binding site" evidence="3">
    <location>
        <position position="34"/>
    </location>
    <ligand>
        <name>[4Fe-4S] cluster</name>
        <dbReference type="ChEBI" id="CHEBI:49883"/>
        <note>4Fe-4S-S-AdoMet</note>
    </ligand>
</feature>
<keyword evidence="3" id="KW-0479">Metal-binding</keyword>
<dbReference type="InterPro" id="IPR013785">
    <property type="entry name" value="Aldolase_TIM"/>
</dbReference>
<evidence type="ECO:0000256" key="3">
    <source>
        <dbReference type="HAMAP-Rule" id="MF_00917"/>
    </source>
</evidence>
<dbReference type="AlphaFoldDB" id="A0A0S4XLC1"/>
<feature type="binding site" evidence="3">
    <location>
        <begin position="147"/>
        <end position="149"/>
    </location>
    <ligand>
        <name>S-adenosyl-L-methionine</name>
        <dbReference type="ChEBI" id="CHEBI:59789"/>
    </ligand>
</feature>
<protein>
    <recommendedName>
        <fullName evidence="3">7-carboxy-7-deazaguanine synthase</fullName>
        <shortName evidence="3">CDG synthase</shortName>
        <ecNumber evidence="3">4.3.99.3</ecNumber>
    </recommendedName>
    <alternativeName>
        <fullName evidence="3">Queuosine biosynthesis protein QueE</fullName>
    </alternativeName>
</protein>
<organism evidence="4">
    <name type="scientific">Sulfurovum sp. enrichment culture clone C5</name>
    <dbReference type="NCBI Taxonomy" id="497650"/>
    <lineage>
        <taxon>Bacteria</taxon>
        <taxon>Pseudomonadati</taxon>
        <taxon>Campylobacterota</taxon>
        <taxon>Epsilonproteobacteria</taxon>
        <taxon>Campylobacterales</taxon>
        <taxon>Sulfurovaceae</taxon>
        <taxon>Sulfurovum</taxon>
        <taxon>environmental samples</taxon>
    </lineage>
</organism>
<comment type="caution">
    <text evidence="3">Lacks conserved residue(s) required for the propagation of feature annotation.</text>
</comment>
<comment type="cofactor">
    <cofactor evidence="3">
        <name>S-adenosyl-L-methionine</name>
        <dbReference type="ChEBI" id="CHEBI:59789"/>
    </cofactor>
    <text evidence="3">Binds 1 S-adenosyl-L-methionine per subunit.</text>
</comment>
<keyword evidence="3" id="KW-0408">Iron</keyword>
<dbReference type="HAMAP" id="MF_00917">
    <property type="entry name" value="QueE"/>
    <property type="match status" value="1"/>
</dbReference>
<dbReference type="SUPFAM" id="SSF102114">
    <property type="entry name" value="Radical SAM enzymes"/>
    <property type="match status" value="1"/>
</dbReference>